<sequence length="101" mass="10126">MAGAGAVGGYYAAKPLNNFLFGDAPKKPGEVPGGKGPGNGGGPGNAGKYVGGYVASAKNGDFTQYTNPDNTKGFIWQPDGLTRGLKELYSKDTGAAAAVTI</sequence>
<feature type="compositionally biased region" description="Gly residues" evidence="1">
    <location>
        <begin position="31"/>
        <end position="43"/>
    </location>
</feature>
<dbReference type="AlphaFoldDB" id="A0A5R8NE76"/>
<comment type="caution">
    <text evidence="2">The sequence shown here is derived from an EMBL/GenBank/DDBJ whole genome shotgun (WGS) entry which is preliminary data.</text>
</comment>
<gene>
    <name evidence="2" type="ORF">FEK34_25180</name>
</gene>
<accession>A0A5R8NE76</accession>
<protein>
    <submittedName>
        <fullName evidence="2">Uncharacterized protein</fullName>
    </submittedName>
</protein>
<feature type="region of interest" description="Disordered" evidence="1">
    <location>
        <begin position="22"/>
        <end position="43"/>
    </location>
</feature>
<dbReference type="EMBL" id="VBUT01000011">
    <property type="protein sequence ID" value="TLF74021.1"/>
    <property type="molecule type" value="Genomic_DNA"/>
</dbReference>
<evidence type="ECO:0000313" key="2">
    <source>
        <dbReference type="EMBL" id="TLF74021.1"/>
    </source>
</evidence>
<dbReference type="RefSeq" id="WP_138451666.1">
    <property type="nucleotide sequence ID" value="NZ_VBUT01000011.1"/>
</dbReference>
<evidence type="ECO:0000313" key="3">
    <source>
        <dbReference type="Proteomes" id="UP000306378"/>
    </source>
</evidence>
<proteinExistence type="predicted"/>
<evidence type="ECO:0000256" key="1">
    <source>
        <dbReference type="SAM" id="MobiDB-lite"/>
    </source>
</evidence>
<reference evidence="2 3" key="1">
    <citation type="submission" date="2019-05" db="EMBL/GenBank/DDBJ databases">
        <title>Genomes sequences of two Nocardia cyriacigeorgica environmental isolates, type strains Nocardia asteroides ATCC 19247 and Nocardia cyriacigeorgica DSM 44484.</title>
        <authorList>
            <person name="Vautrin F."/>
            <person name="Bergeron E."/>
            <person name="Dubost A."/>
            <person name="Abrouk D."/>
            <person name="Rodriguez Nava V."/>
            <person name="Pujic P."/>
        </authorList>
    </citation>
    <scope>NUCLEOTIDE SEQUENCE [LARGE SCALE GENOMIC DNA]</scope>
    <source>
        <strain evidence="2 3">EML 446</strain>
    </source>
</reference>
<organism evidence="2 3">
    <name type="scientific">Nocardia cyriacigeorgica</name>
    <dbReference type="NCBI Taxonomy" id="135487"/>
    <lineage>
        <taxon>Bacteria</taxon>
        <taxon>Bacillati</taxon>
        <taxon>Actinomycetota</taxon>
        <taxon>Actinomycetes</taxon>
        <taxon>Mycobacteriales</taxon>
        <taxon>Nocardiaceae</taxon>
        <taxon>Nocardia</taxon>
    </lineage>
</organism>
<name>A0A5R8NE76_9NOCA</name>
<dbReference type="Proteomes" id="UP000306378">
    <property type="component" value="Unassembled WGS sequence"/>
</dbReference>